<name>A0ABZ2NNR9_9BACI</name>
<protein>
    <recommendedName>
        <fullName evidence="3">YneQ</fullName>
    </recommendedName>
</protein>
<evidence type="ECO:0008006" key="3">
    <source>
        <dbReference type="Google" id="ProtNLM"/>
    </source>
</evidence>
<dbReference type="Proteomes" id="UP001377337">
    <property type="component" value="Chromosome"/>
</dbReference>
<evidence type="ECO:0000313" key="1">
    <source>
        <dbReference type="EMBL" id="WXB98896.1"/>
    </source>
</evidence>
<gene>
    <name evidence="1" type="ORF">WCV65_10580</name>
</gene>
<proteinExistence type="predicted"/>
<organism evidence="1 2">
    <name type="scientific">Metabacillus sediminis</name>
    <dbReference type="NCBI Taxonomy" id="3117746"/>
    <lineage>
        <taxon>Bacteria</taxon>
        <taxon>Bacillati</taxon>
        <taxon>Bacillota</taxon>
        <taxon>Bacilli</taxon>
        <taxon>Bacillales</taxon>
        <taxon>Bacillaceae</taxon>
        <taxon>Metabacillus</taxon>
    </lineage>
</organism>
<accession>A0ABZ2NNR9</accession>
<reference evidence="1 2" key="1">
    <citation type="submission" date="2024-02" db="EMBL/GenBank/DDBJ databases">
        <title>Seven novel Bacillus-like species.</title>
        <authorList>
            <person name="Liu G."/>
        </authorList>
    </citation>
    <scope>NUCLEOTIDE SEQUENCE [LARGE SCALE GENOMIC DNA]</scope>
    <source>
        <strain evidence="1 2">FJAT-52054</strain>
    </source>
</reference>
<dbReference type="EMBL" id="CP147407">
    <property type="protein sequence ID" value="WXB98896.1"/>
    <property type="molecule type" value="Genomic_DNA"/>
</dbReference>
<dbReference type="RefSeq" id="WP_035411605.1">
    <property type="nucleotide sequence ID" value="NZ_CP147407.1"/>
</dbReference>
<evidence type="ECO:0000313" key="2">
    <source>
        <dbReference type="Proteomes" id="UP001377337"/>
    </source>
</evidence>
<sequence length="100" mass="11852">MAFGIKRSELKIWKEAVLRKEIAFLTHFWYDDRFPASHSVTKAGCSDLTKLAEWGKQFGLQAEWIDRRSDYPHFDLMGRTQLNVLKHYGMDETIQKFKLK</sequence>
<keyword evidence="2" id="KW-1185">Reference proteome</keyword>